<evidence type="ECO:0000259" key="1">
    <source>
        <dbReference type="Pfam" id="PF13173"/>
    </source>
</evidence>
<reference evidence="3 4" key="1">
    <citation type="submission" date="2020-02" db="EMBL/GenBank/DDBJ databases">
        <title>Characterization of phylogenetic diversity of novel bifidobacterial species isolated in Czech ZOOs.</title>
        <authorList>
            <person name="Lugli G.A."/>
            <person name="Vera N.B."/>
            <person name="Ventura M."/>
        </authorList>
    </citation>
    <scope>NUCLEOTIDE SEQUENCE [LARGE SCALE GENOMIC DNA]</scope>
    <source>
        <strain evidence="3 4">DSM 109963</strain>
    </source>
</reference>
<dbReference type="InterPro" id="IPR027417">
    <property type="entry name" value="P-loop_NTPase"/>
</dbReference>
<dbReference type="InterPro" id="IPR041682">
    <property type="entry name" value="AAA_14"/>
</dbReference>
<dbReference type="Pfam" id="PF13635">
    <property type="entry name" value="DUF4143"/>
    <property type="match status" value="1"/>
</dbReference>
<dbReference type="Proteomes" id="UP000553756">
    <property type="component" value="Unassembled WGS sequence"/>
</dbReference>
<feature type="domain" description="AAA" evidence="1">
    <location>
        <begin position="19"/>
        <end position="152"/>
    </location>
</feature>
<name>A0ABX1SZB7_9BIFI</name>
<comment type="caution">
    <text evidence="3">The sequence shown here is derived from an EMBL/GenBank/DDBJ whole genome shotgun (WGS) entry which is preliminary data.</text>
</comment>
<proteinExistence type="predicted"/>
<sequence length="438" mass="49472">MLRRKAMNQLEAWHASSSRTALLVTGARQVGKTYLVREFAHRHYANFVELNFIEQPDLAQAFEGQRDVQNMIMRLELAAGHPLVPGETLVFLDEIQACKEAATAIKFLVDDGRFDFVMSGSLLGVELEDIRSVPVGYQSEVPMFPLDFEEFCWSRDVGEDVFAMLRECLAKREPVDAFVHEKMMDLFRQYLVIGGMPAVVASFQQSGSILDVRTMQEDIKRAYRRDISQYAAKADRLHIKTIYDLVPSELNNPNKRFTFAKVGKGARFKAMAGDFDWLAAANVALPAYNVDEPRKPLEMSKERNLFKLFYSDVGLLTGAYLNSTALNILSGDDNVNYGGIYENVVAQELAAHGFQSLYYYNSKRLGELDFLIQDRNDRVIPIEVKSGKNYKVHRALNNVLAEPNFHIEEGLVLGPGNVEIAGKVTYLPIYMVGLLENQ</sequence>
<dbReference type="Gene3D" id="3.40.50.300">
    <property type="entry name" value="P-loop containing nucleotide triphosphate hydrolases"/>
    <property type="match status" value="1"/>
</dbReference>
<evidence type="ECO:0000313" key="3">
    <source>
        <dbReference type="EMBL" id="NMN02492.1"/>
    </source>
</evidence>
<organism evidence="3 4">
    <name type="scientific">Bifidobacterium panos</name>
    <dbReference type="NCBI Taxonomy" id="2675321"/>
    <lineage>
        <taxon>Bacteria</taxon>
        <taxon>Bacillati</taxon>
        <taxon>Actinomycetota</taxon>
        <taxon>Actinomycetes</taxon>
        <taxon>Bifidobacteriales</taxon>
        <taxon>Bifidobacteriaceae</taxon>
        <taxon>Bifidobacterium</taxon>
    </lineage>
</organism>
<dbReference type="EMBL" id="JAAIIJ010000021">
    <property type="protein sequence ID" value="NMN02492.1"/>
    <property type="molecule type" value="Genomic_DNA"/>
</dbReference>
<dbReference type="InterPro" id="IPR025420">
    <property type="entry name" value="DUF4143"/>
</dbReference>
<dbReference type="SUPFAM" id="SSF52540">
    <property type="entry name" value="P-loop containing nucleoside triphosphate hydrolases"/>
    <property type="match status" value="1"/>
</dbReference>
<feature type="domain" description="DUF4143" evidence="2">
    <location>
        <begin position="224"/>
        <end position="387"/>
    </location>
</feature>
<keyword evidence="4" id="KW-1185">Reference proteome</keyword>
<dbReference type="PANTHER" id="PTHR33295">
    <property type="entry name" value="ATPASE"/>
    <property type="match status" value="1"/>
</dbReference>
<gene>
    <name evidence="3" type="ORF">G1C94_1114</name>
</gene>
<dbReference type="Pfam" id="PF13173">
    <property type="entry name" value="AAA_14"/>
    <property type="match status" value="1"/>
</dbReference>
<evidence type="ECO:0000313" key="4">
    <source>
        <dbReference type="Proteomes" id="UP000553756"/>
    </source>
</evidence>
<dbReference type="PANTHER" id="PTHR33295:SF7">
    <property type="entry name" value="ATPASE"/>
    <property type="match status" value="1"/>
</dbReference>
<evidence type="ECO:0000259" key="2">
    <source>
        <dbReference type="Pfam" id="PF13635"/>
    </source>
</evidence>
<dbReference type="RefSeq" id="WP_172146049.1">
    <property type="nucleotide sequence ID" value="NZ_JAAIIJ010000021.1"/>
</dbReference>
<protein>
    <submittedName>
        <fullName evidence="3">ATPase AAA</fullName>
    </submittedName>
</protein>
<accession>A0ABX1SZB7</accession>